<keyword evidence="3 6" id="KW-0347">Helicase</keyword>
<reference evidence="6 7" key="1">
    <citation type="journal article" date="2014" name="Genome Announc.">
        <title>Draft Genome Sequence of Fervidicella metallireducens Strain AeBT, an Iron-Reducing Thermoanaerobe from the Great Artesian Basin.</title>
        <authorList>
            <person name="Patel B.K."/>
        </authorList>
    </citation>
    <scope>NUCLEOTIDE SEQUENCE [LARGE SCALE GENOMIC DNA]</scope>
    <source>
        <strain evidence="6 7">AeB</strain>
    </source>
</reference>
<dbReference type="InterPro" id="IPR000212">
    <property type="entry name" value="DNA_helicase_UvrD/REP"/>
</dbReference>
<dbReference type="Gene3D" id="3.40.50.300">
    <property type="entry name" value="P-loop containing nucleotide triphosphate hydrolases"/>
    <property type="match status" value="1"/>
</dbReference>
<dbReference type="PROSITE" id="PS51217">
    <property type="entry name" value="UVRD_HELICASE_CTER"/>
    <property type="match status" value="1"/>
</dbReference>
<dbReference type="AlphaFoldDB" id="A0A017RWV9"/>
<name>A0A017RWV9_9CLOT</name>
<evidence type="ECO:0000313" key="6">
    <source>
        <dbReference type="EMBL" id="EYE89162.1"/>
    </source>
</evidence>
<dbReference type="InterPro" id="IPR027417">
    <property type="entry name" value="P-loop_NTPase"/>
</dbReference>
<protein>
    <submittedName>
        <fullName evidence="6">ATP-dependent DNA helicase PcrA</fullName>
    </submittedName>
</protein>
<keyword evidence="2" id="KW-0378">Hydrolase</keyword>
<dbReference type="Pfam" id="PF13361">
    <property type="entry name" value="UvrD_C"/>
    <property type="match status" value="1"/>
</dbReference>
<evidence type="ECO:0000256" key="4">
    <source>
        <dbReference type="ARBA" id="ARBA00022840"/>
    </source>
</evidence>
<comment type="caution">
    <text evidence="6">The sequence shown here is derived from an EMBL/GenBank/DDBJ whole genome shotgun (WGS) entry which is preliminary data.</text>
</comment>
<dbReference type="CDD" id="cd18807">
    <property type="entry name" value="SF1_C_UvrD"/>
    <property type="match status" value="1"/>
</dbReference>
<dbReference type="GO" id="GO:0033202">
    <property type="term" value="C:DNA helicase complex"/>
    <property type="evidence" value="ECO:0007669"/>
    <property type="project" value="TreeGrafter"/>
</dbReference>
<evidence type="ECO:0000256" key="2">
    <source>
        <dbReference type="ARBA" id="ARBA00022801"/>
    </source>
</evidence>
<dbReference type="Pfam" id="PF21196">
    <property type="entry name" value="PcrA_UvrD_tudor"/>
    <property type="match status" value="1"/>
</dbReference>
<keyword evidence="7" id="KW-1185">Reference proteome</keyword>
<dbReference type="GO" id="GO:0005524">
    <property type="term" value="F:ATP binding"/>
    <property type="evidence" value="ECO:0007669"/>
    <property type="project" value="UniProtKB-KW"/>
</dbReference>
<sequence length="487" mass="55953">MYGWRGADIRNILEFEKDYPEVKIVKLEQNYRCTKKILDAANFVIANNERRKAKRLWTENEEGEKIKFYKADTDGDEAYFIVNEIKKLVEEGNSYRDFAILYRTNAMSRILEEKFVTSSVPYKVVGGLKFYDRKEIRDILAYLKVINNPLDGISLERIINTPKRGIGDATIEKLKDNAREMDVSLYSILLEIDAVEGINTRALNSLHKFISLMNYFILAKESLKVSELINEILEKTGYLRELKEENTPESRGRIENLQELYSAAIEFEEKSEDKSLPAFLEKVALVSDQDQLSEAGGVTLMTLHTAKGLEFPVVFIAGFEEGIFPHFSALEDESEMEEERRLCYVGITRAKERLYLTCARQRMMFGRTMFNSVSSFAEEIPEGLIEDISRYNNSFNRVYGYENTRTSVINRTHNLTSPINRPIQQSSGQKKPFNDEIRAGMKIKHDKFGKGLVIAVKEITGDKQITVHFENMGLKNLLLSSAPIEKL</sequence>
<organism evidence="6 7">
    <name type="scientific">Fervidicella metallireducens AeB</name>
    <dbReference type="NCBI Taxonomy" id="1403537"/>
    <lineage>
        <taxon>Bacteria</taxon>
        <taxon>Bacillati</taxon>
        <taxon>Bacillota</taxon>
        <taxon>Clostridia</taxon>
        <taxon>Eubacteriales</taxon>
        <taxon>Clostridiaceae</taxon>
        <taxon>Fervidicella</taxon>
    </lineage>
</organism>
<dbReference type="EMBL" id="AZQP01000008">
    <property type="protein sequence ID" value="EYE89162.1"/>
    <property type="molecule type" value="Genomic_DNA"/>
</dbReference>
<gene>
    <name evidence="6" type="ORF">Q428_04290</name>
</gene>
<dbReference type="GO" id="GO:0000725">
    <property type="term" value="P:recombinational repair"/>
    <property type="evidence" value="ECO:0007669"/>
    <property type="project" value="TreeGrafter"/>
</dbReference>
<evidence type="ECO:0000313" key="7">
    <source>
        <dbReference type="Proteomes" id="UP000019681"/>
    </source>
</evidence>
<evidence type="ECO:0000256" key="1">
    <source>
        <dbReference type="ARBA" id="ARBA00022741"/>
    </source>
</evidence>
<dbReference type="GO" id="GO:0016787">
    <property type="term" value="F:hydrolase activity"/>
    <property type="evidence" value="ECO:0007669"/>
    <property type="project" value="UniProtKB-KW"/>
</dbReference>
<keyword evidence="4" id="KW-0067">ATP-binding</keyword>
<dbReference type="SUPFAM" id="SSF52540">
    <property type="entry name" value="P-loop containing nucleoside triphosphate hydrolases"/>
    <property type="match status" value="2"/>
</dbReference>
<dbReference type="PANTHER" id="PTHR11070:SF2">
    <property type="entry name" value="ATP-DEPENDENT DNA HELICASE SRS2"/>
    <property type="match status" value="1"/>
</dbReference>
<dbReference type="GO" id="GO:0043138">
    <property type="term" value="F:3'-5' DNA helicase activity"/>
    <property type="evidence" value="ECO:0007669"/>
    <property type="project" value="TreeGrafter"/>
</dbReference>
<dbReference type="GO" id="GO:0003677">
    <property type="term" value="F:DNA binding"/>
    <property type="evidence" value="ECO:0007669"/>
    <property type="project" value="InterPro"/>
</dbReference>
<dbReference type="Proteomes" id="UP000019681">
    <property type="component" value="Unassembled WGS sequence"/>
</dbReference>
<evidence type="ECO:0000259" key="5">
    <source>
        <dbReference type="PROSITE" id="PS51217"/>
    </source>
</evidence>
<proteinExistence type="predicted"/>
<dbReference type="InterPro" id="IPR014017">
    <property type="entry name" value="DNA_helicase_UvrD-like_C"/>
</dbReference>
<accession>A0A017RWV9</accession>
<evidence type="ECO:0000256" key="3">
    <source>
        <dbReference type="ARBA" id="ARBA00022806"/>
    </source>
</evidence>
<dbReference type="GO" id="GO:0005829">
    <property type="term" value="C:cytosol"/>
    <property type="evidence" value="ECO:0007669"/>
    <property type="project" value="TreeGrafter"/>
</dbReference>
<dbReference type="FunFam" id="1.10.486.10:FF:000003">
    <property type="entry name" value="ATP-dependent DNA helicase"/>
    <property type="match status" value="1"/>
</dbReference>
<dbReference type="PANTHER" id="PTHR11070">
    <property type="entry name" value="UVRD / RECB / PCRA DNA HELICASE FAMILY MEMBER"/>
    <property type="match status" value="1"/>
</dbReference>
<keyword evidence="1" id="KW-0547">Nucleotide-binding</keyword>
<dbReference type="Gene3D" id="1.10.486.10">
    <property type="entry name" value="PCRA, domain 4"/>
    <property type="match status" value="1"/>
</dbReference>
<feature type="domain" description="UvrD-like helicase C-terminal" evidence="5">
    <location>
        <begin position="35"/>
        <end position="308"/>
    </location>
</feature>
<dbReference type="STRING" id="1403537.Q428_04290"/>